<evidence type="ECO:0000313" key="2">
    <source>
        <dbReference type="Proteomes" id="UP000198510"/>
    </source>
</evidence>
<gene>
    <name evidence="1" type="ORF">SAMN05421823_101107</name>
</gene>
<dbReference type="EMBL" id="FNFO01000001">
    <property type="protein sequence ID" value="SDJ78519.1"/>
    <property type="molecule type" value="Genomic_DNA"/>
</dbReference>
<protein>
    <submittedName>
        <fullName evidence="1">Uncharacterized protein</fullName>
    </submittedName>
</protein>
<dbReference type="AlphaFoldDB" id="A0A1G8WJI1"/>
<reference evidence="1 2" key="1">
    <citation type="submission" date="2016-10" db="EMBL/GenBank/DDBJ databases">
        <authorList>
            <person name="de Groot N.N."/>
        </authorList>
    </citation>
    <scope>NUCLEOTIDE SEQUENCE [LARGE SCALE GENOMIC DNA]</scope>
    <source>
        <strain evidence="1 2">DSM 25186</strain>
    </source>
</reference>
<accession>A0A1G8WJI1</accession>
<dbReference type="STRING" id="1075417.SAMN05421823_101107"/>
<proteinExistence type="predicted"/>
<keyword evidence="2" id="KW-1185">Reference proteome</keyword>
<sequence>MYVPGAWAQTPAPEMQLYQVTLLTPLGTNGIESSRFINRLSLNIIGGYNGGVAGLEVGGFFNATRFSVHGGQFAGFANIVQDTVQGIQAAGFVNITGAFTQGVQTAGFANITAGRVRALQAAGFANLIAGDLIGIQASGFINVADGNIDGAQASGFANIAQGVDGFQGAGFLNIADGNLHGVQAAGFLNVARKVKGVQLSVINVCDTIDGVPIGLLNIVKKGYRRLEFWSTEALHANMAFKMGANRFYNLIAVGTQIPSLSTDPEHFYWGWGYGIGSDLRITRGLHVTIDLTAYHLNRGGRVTFETNELNQLRTSFSFMLGQRTALFLGPSLNVFISELQNSETNEFGPDFAPWTQWDHNDRYLGVKAWAGFQTGIRF</sequence>
<name>A0A1G8WJI1_9BACT</name>
<dbReference type="Proteomes" id="UP000198510">
    <property type="component" value="Unassembled WGS sequence"/>
</dbReference>
<organism evidence="1 2">
    <name type="scientific">Catalinimonas alkaloidigena</name>
    <dbReference type="NCBI Taxonomy" id="1075417"/>
    <lineage>
        <taxon>Bacteria</taxon>
        <taxon>Pseudomonadati</taxon>
        <taxon>Bacteroidota</taxon>
        <taxon>Cytophagia</taxon>
        <taxon>Cytophagales</taxon>
        <taxon>Catalimonadaceae</taxon>
        <taxon>Catalinimonas</taxon>
    </lineage>
</organism>
<evidence type="ECO:0000313" key="1">
    <source>
        <dbReference type="EMBL" id="SDJ78519.1"/>
    </source>
</evidence>